<keyword evidence="4" id="KW-1185">Reference proteome</keyword>
<reference evidence="2" key="1">
    <citation type="submission" date="2023-07" db="EMBL/GenBank/DDBJ databases">
        <authorList>
            <person name="Haufschild T."/>
            <person name="Kallscheuer N."/>
            <person name="Hammer J."/>
            <person name="Kohn T."/>
            <person name="Kabuu M."/>
            <person name="Jogler M."/>
            <person name="Wohfarth N."/>
            <person name="Heuer A."/>
            <person name="Rohde M."/>
            <person name="van Teeseling M.C.F."/>
            <person name="Jogler C."/>
        </authorList>
    </citation>
    <scope>NUCLEOTIDE SEQUENCE</scope>
    <source>
        <strain evidence="2">Strain 138</strain>
        <strain evidence="3">Strain 318</strain>
    </source>
</reference>
<name>A0AA49Q4I1_9BACT</name>
<evidence type="ECO:0000256" key="1">
    <source>
        <dbReference type="SAM" id="Phobius"/>
    </source>
</evidence>
<evidence type="ECO:0000313" key="2">
    <source>
        <dbReference type="EMBL" id="WKW11876.1"/>
    </source>
</evidence>
<protein>
    <recommendedName>
        <fullName evidence="5">Invasion protein</fullName>
    </recommendedName>
</protein>
<feature type="transmembrane region" description="Helical" evidence="1">
    <location>
        <begin position="105"/>
        <end position="122"/>
    </location>
</feature>
<gene>
    <name evidence="2" type="ORF">Strain138_001144</name>
    <name evidence="3" type="ORF">Strain318_001144</name>
</gene>
<keyword evidence="1" id="KW-1133">Transmembrane helix</keyword>
<evidence type="ECO:0008006" key="5">
    <source>
        <dbReference type="Google" id="ProtNLM"/>
    </source>
</evidence>
<accession>A0AA49Q4I1</accession>
<evidence type="ECO:0000313" key="3">
    <source>
        <dbReference type="EMBL" id="WKW14786.1"/>
    </source>
</evidence>
<dbReference type="Proteomes" id="UP001229955">
    <property type="component" value="Chromosome"/>
</dbReference>
<dbReference type="AlphaFoldDB" id="A0AA49Q4I1"/>
<accession>A0AA49Q7H7</accession>
<dbReference type="EMBL" id="CP130612">
    <property type="protein sequence ID" value="WKW11876.1"/>
    <property type="molecule type" value="Genomic_DNA"/>
</dbReference>
<evidence type="ECO:0000313" key="4">
    <source>
        <dbReference type="Proteomes" id="UP001229955"/>
    </source>
</evidence>
<dbReference type="RefSeq" id="WP_367887561.1">
    <property type="nucleotide sequence ID" value="NZ_CP130612.1"/>
</dbReference>
<dbReference type="EMBL" id="CP130613">
    <property type="protein sequence ID" value="WKW14786.1"/>
    <property type="molecule type" value="Genomic_DNA"/>
</dbReference>
<dbReference type="KEGG" id="pspc:Strain318_001144"/>
<keyword evidence="1" id="KW-0472">Membrane</keyword>
<keyword evidence="1" id="KW-0812">Transmembrane</keyword>
<feature type="transmembrane region" description="Helical" evidence="1">
    <location>
        <begin position="6"/>
        <end position="31"/>
    </location>
</feature>
<feature type="transmembrane region" description="Helical" evidence="1">
    <location>
        <begin position="43"/>
        <end position="64"/>
    </location>
</feature>
<feature type="transmembrane region" description="Helical" evidence="1">
    <location>
        <begin position="76"/>
        <end position="96"/>
    </location>
</feature>
<sequence length="125" mass="13322">MLPYAFYKLVHVLGIALTLTALGGMTVHALNGGMKAENAARKLLIGMHGFGVFLILLGGFGLLARIGFAHGSGFPLWLWVKLGLWTVFAVAAALPYRMRAATRPLLLMLPLLAMAAAGMAVYKPT</sequence>
<proteinExistence type="predicted"/>
<organism evidence="2">
    <name type="scientific">Pseudogemmatithrix spongiicola</name>
    <dbReference type="NCBI Taxonomy" id="3062599"/>
    <lineage>
        <taxon>Bacteria</taxon>
        <taxon>Pseudomonadati</taxon>
        <taxon>Gemmatimonadota</taxon>
        <taxon>Gemmatimonadia</taxon>
        <taxon>Gemmatimonadales</taxon>
        <taxon>Gemmatimonadaceae</taxon>
        <taxon>Pseudogemmatithrix</taxon>
    </lineage>
</organism>